<keyword evidence="1" id="KW-0472">Membrane</keyword>
<feature type="signal peptide" evidence="2">
    <location>
        <begin position="1"/>
        <end position="24"/>
    </location>
</feature>
<dbReference type="EMBL" id="CAAHFG010000001">
    <property type="protein sequence ID" value="VGO11739.1"/>
    <property type="molecule type" value="Genomic_DNA"/>
</dbReference>
<dbReference type="Proteomes" id="UP000366872">
    <property type="component" value="Unassembled WGS sequence"/>
</dbReference>
<accession>A0A6C2TVU5</accession>
<evidence type="ECO:0000256" key="2">
    <source>
        <dbReference type="SAM" id="SignalP"/>
    </source>
</evidence>
<keyword evidence="2" id="KW-0732">Signal</keyword>
<dbReference type="AlphaFoldDB" id="A0A6C2TVU5"/>
<evidence type="ECO:0008006" key="5">
    <source>
        <dbReference type="Google" id="ProtNLM"/>
    </source>
</evidence>
<name>A0A6C2TVU5_PONDE</name>
<dbReference type="RefSeq" id="WP_168441879.1">
    <property type="nucleotide sequence ID" value="NZ_CAAHFG010000001.1"/>
</dbReference>
<keyword evidence="4" id="KW-1185">Reference proteome</keyword>
<protein>
    <recommendedName>
        <fullName evidence="5">PEP-CTERM protein-sorting domain-containing protein</fullName>
    </recommendedName>
</protein>
<organism evidence="3 4">
    <name type="scientific">Pontiella desulfatans</name>
    <dbReference type="NCBI Taxonomy" id="2750659"/>
    <lineage>
        <taxon>Bacteria</taxon>
        <taxon>Pseudomonadati</taxon>
        <taxon>Kiritimatiellota</taxon>
        <taxon>Kiritimatiellia</taxon>
        <taxon>Kiritimatiellales</taxon>
        <taxon>Pontiellaceae</taxon>
        <taxon>Pontiella</taxon>
    </lineage>
</organism>
<dbReference type="PROSITE" id="PS51257">
    <property type="entry name" value="PROKAR_LIPOPROTEIN"/>
    <property type="match status" value="1"/>
</dbReference>
<reference evidence="3 4" key="1">
    <citation type="submission" date="2019-04" db="EMBL/GenBank/DDBJ databases">
        <authorList>
            <person name="Van Vliet M D."/>
        </authorList>
    </citation>
    <scope>NUCLEOTIDE SEQUENCE [LARGE SCALE GENOMIC DNA]</scope>
    <source>
        <strain evidence="3 4">F1</strain>
    </source>
</reference>
<evidence type="ECO:0000313" key="4">
    <source>
        <dbReference type="Proteomes" id="UP000366872"/>
    </source>
</evidence>
<sequence length="342" mass="34729">MKRACKQLVAALALTVACAGVAQAELWTGGGDGVSYGDTNNWDVPATAFPGSTRDINGAFTVTRSGNVTVNRTFVNGGAVLNVTGGTHSDSQSGNTIRNFIGSSGAGTVNMSGGSWDIGHITAVGGNGTGVFNLSGGDLNISRGGNTLAGNPNSFGGNSGGSLSVGYGSGSGLFNVTGGSLITRIGAEVGDKGTFRVLGDDATQIGIGSSGTLDGHWWQQAGGVLSMGIDSTGVTKIFIDDTDQVTADPYVHFQDGAVLDLSFFGTTPVAGTWTLMELENNDIEDLGLELSGDTASGWSFNVDNSGANGLLTATYVIPEPATLGMVAAFGAGMLFIRRRFMI</sequence>
<evidence type="ECO:0000256" key="1">
    <source>
        <dbReference type="SAM" id="Phobius"/>
    </source>
</evidence>
<keyword evidence="1" id="KW-1133">Transmembrane helix</keyword>
<dbReference type="NCBIfam" id="TIGR02595">
    <property type="entry name" value="PEP_CTERM"/>
    <property type="match status" value="1"/>
</dbReference>
<evidence type="ECO:0000313" key="3">
    <source>
        <dbReference type="EMBL" id="VGO11739.1"/>
    </source>
</evidence>
<feature type="chain" id="PRO_5025478832" description="PEP-CTERM protein-sorting domain-containing protein" evidence="2">
    <location>
        <begin position="25"/>
        <end position="342"/>
    </location>
</feature>
<gene>
    <name evidence="3" type="ORF">PDESU_00285</name>
</gene>
<dbReference type="InterPro" id="IPR013424">
    <property type="entry name" value="Ice-binding_C"/>
</dbReference>
<feature type="transmembrane region" description="Helical" evidence="1">
    <location>
        <begin position="315"/>
        <end position="336"/>
    </location>
</feature>
<keyword evidence="1" id="KW-0812">Transmembrane</keyword>
<proteinExistence type="predicted"/>